<dbReference type="PROSITE" id="PS00622">
    <property type="entry name" value="HTH_LUXR_1"/>
    <property type="match status" value="1"/>
</dbReference>
<dbReference type="AlphaFoldDB" id="A0A2P8GR64"/>
<protein>
    <submittedName>
        <fullName evidence="4">ATP/maltotriose-dependent transcriptional regulator MalT</fullName>
    </submittedName>
    <submittedName>
        <fullName evidence="5">LuxR family transcriptional regulator</fullName>
    </submittedName>
</protein>
<name>A0A2P8GR64_9MICO</name>
<dbReference type="Gene3D" id="3.40.50.300">
    <property type="entry name" value="P-loop containing nucleotide triphosphate hydrolases"/>
    <property type="match status" value="1"/>
</dbReference>
<dbReference type="PRINTS" id="PR00038">
    <property type="entry name" value="HTHLUXR"/>
</dbReference>
<dbReference type="Gene3D" id="1.25.40.10">
    <property type="entry name" value="Tetratricopeptide repeat domain"/>
    <property type="match status" value="1"/>
</dbReference>
<proteinExistence type="predicted"/>
<dbReference type="SUPFAM" id="SSF48452">
    <property type="entry name" value="TPR-like"/>
    <property type="match status" value="1"/>
</dbReference>
<gene>
    <name evidence="4" type="ORF">CLV49_0033</name>
    <name evidence="5" type="ORF">ELQ93_00895</name>
</gene>
<feature type="domain" description="HTH luxR-type" evidence="3">
    <location>
        <begin position="872"/>
        <end position="937"/>
    </location>
</feature>
<dbReference type="InterPro" id="IPR011990">
    <property type="entry name" value="TPR-like_helical_dom_sf"/>
</dbReference>
<dbReference type="EMBL" id="PYAU01000001">
    <property type="protein sequence ID" value="PSL36442.1"/>
    <property type="molecule type" value="Genomic_DNA"/>
</dbReference>
<dbReference type="SUPFAM" id="SSF52540">
    <property type="entry name" value="P-loop containing nucleoside triphosphate hydrolases"/>
    <property type="match status" value="1"/>
</dbReference>
<evidence type="ECO:0000313" key="6">
    <source>
        <dbReference type="Proteomes" id="UP000241203"/>
    </source>
</evidence>
<dbReference type="Proteomes" id="UP000241203">
    <property type="component" value="Unassembled WGS sequence"/>
</dbReference>
<dbReference type="GO" id="GO:0003677">
    <property type="term" value="F:DNA binding"/>
    <property type="evidence" value="ECO:0007669"/>
    <property type="project" value="InterPro"/>
</dbReference>
<dbReference type="GO" id="GO:0004016">
    <property type="term" value="F:adenylate cyclase activity"/>
    <property type="evidence" value="ECO:0007669"/>
    <property type="project" value="TreeGrafter"/>
</dbReference>
<dbReference type="InterPro" id="IPR000792">
    <property type="entry name" value="Tscrpt_reg_LuxR_C"/>
</dbReference>
<dbReference type="InterPro" id="IPR041664">
    <property type="entry name" value="AAA_16"/>
</dbReference>
<evidence type="ECO:0000259" key="3">
    <source>
        <dbReference type="PROSITE" id="PS50043"/>
    </source>
</evidence>
<dbReference type="RefSeq" id="WP_106561716.1">
    <property type="nucleotide sequence ID" value="NZ_PYAU01000001.1"/>
</dbReference>
<evidence type="ECO:0000313" key="5">
    <source>
        <dbReference type="EMBL" id="RUQ85632.1"/>
    </source>
</evidence>
<dbReference type="PROSITE" id="PS50043">
    <property type="entry name" value="HTH_LUXR_2"/>
    <property type="match status" value="1"/>
</dbReference>
<evidence type="ECO:0000313" key="7">
    <source>
        <dbReference type="Proteomes" id="UP000268291"/>
    </source>
</evidence>
<dbReference type="OrthoDB" id="134933at2"/>
<sequence>MHRRTPTPLIARSAELAAIAESAERARSNAASVLLTGPPGYGKTALLDEAVSRLDDRRVIRVRAASFESDLAYTTAEAIARRIGAHLPTTRDDDAVDPLSVGRAILDAVDALDEPLCVVVDDIQWVDAASARALRFVLRRLDTQPLLVIRAGRPGSTPLTTTIPRLSESDALADIEIALRPFTAEDTQELAASVLGRPVSRRSAARLTDSCGGSPLVVSSAIRNALANGPVLVHPGADDLVVPEDSSLSRQVGDTLASATPAARDTTVIAAVLRDPTPLVRLRAIGARLGRTTDIDAAAALGLVRLRDQDGVTVIEPDHALIADIVVATLPHAERITLHAAAAAEFGGHRALRHRVEAADTADSSLADDLIDAARSAADTGNPDNAVELALTALRIAGTGTADEERLLQQVGLIAIRTRRHERVFSLVPAFERLPRTLARELVLLELYTLTGRSVEAMARGEGVLSDPSDTPDARAIRAVAAEAIARVQLAMQDFGPVVAQTRKALDLVSAAPSDPSELDDPTLAWLVAPVDIELRALGWRIAGAARTGDVQTILATIDDLDRLFAAGPDRPATIDALVTRARVFLGMGDLDRAVADLARADVLLRRFSTSWTGGIGRAIYAHILFLTGQWDASVTIADTAVGLALDETNLSGWPIALAVSALVRAARGESDATAERVSAAADAASRWSFSAYDREIPDTALAESARAVGDRAGQLAATDALAADPPSGSSHAWIAYRIDAFVALGRSTEARPLLSLCRDPRSGWRPSSGALDWLIGRVEEGAGNTTVAIDAYRRAVNDPANARFPFPRAIARHDLARALVAANRPGEAATELTAAIDEFRRLGAAPYLARSVTALATVQRLATDASLRSSHADPLDALTTRERQVAYALSTGLTNREIAESLYVSVTTVNFHVRNILGKLGLSSRRELRSLIGSRAAPTGRRPRIIS</sequence>
<dbReference type="InterPro" id="IPR027417">
    <property type="entry name" value="P-loop_NTPase"/>
</dbReference>
<dbReference type="InterPro" id="IPR036388">
    <property type="entry name" value="WH-like_DNA-bd_sf"/>
</dbReference>
<dbReference type="SMART" id="SM00421">
    <property type="entry name" value="HTH_LUXR"/>
    <property type="match status" value="1"/>
</dbReference>
<dbReference type="GO" id="GO:0006355">
    <property type="term" value="P:regulation of DNA-templated transcription"/>
    <property type="evidence" value="ECO:0007669"/>
    <property type="project" value="InterPro"/>
</dbReference>
<dbReference type="GO" id="GO:0005524">
    <property type="term" value="F:ATP binding"/>
    <property type="evidence" value="ECO:0007669"/>
    <property type="project" value="UniProtKB-KW"/>
</dbReference>
<keyword evidence="1" id="KW-0547">Nucleotide-binding</keyword>
<evidence type="ECO:0000256" key="2">
    <source>
        <dbReference type="ARBA" id="ARBA00022840"/>
    </source>
</evidence>
<dbReference type="CDD" id="cd06170">
    <property type="entry name" value="LuxR_C_like"/>
    <property type="match status" value="1"/>
</dbReference>
<organism evidence="4 6">
    <name type="scientific">Labedella gwakjiensis</name>
    <dbReference type="NCBI Taxonomy" id="390269"/>
    <lineage>
        <taxon>Bacteria</taxon>
        <taxon>Bacillati</taxon>
        <taxon>Actinomycetota</taxon>
        <taxon>Actinomycetes</taxon>
        <taxon>Micrococcales</taxon>
        <taxon>Microbacteriaceae</taxon>
        <taxon>Labedella</taxon>
    </lineage>
</organism>
<reference evidence="5 7" key="2">
    <citation type="submission" date="2018-12" db="EMBL/GenBank/DDBJ databases">
        <authorList>
            <person name="hu s."/>
            <person name="Xu Y."/>
            <person name="Xu B."/>
            <person name="Li F."/>
        </authorList>
    </citation>
    <scope>NUCLEOTIDE SEQUENCE [LARGE SCALE GENOMIC DNA]</scope>
    <source>
        <strain evidence="5 7">KSW2-17</strain>
    </source>
</reference>
<evidence type="ECO:0000256" key="1">
    <source>
        <dbReference type="ARBA" id="ARBA00022741"/>
    </source>
</evidence>
<accession>A0A2P8GR64</accession>
<dbReference type="SUPFAM" id="SSF46894">
    <property type="entry name" value="C-terminal effector domain of the bipartite response regulators"/>
    <property type="match status" value="1"/>
</dbReference>
<dbReference type="EMBL" id="RZGY01000001">
    <property type="protein sequence ID" value="RUQ85632.1"/>
    <property type="molecule type" value="Genomic_DNA"/>
</dbReference>
<dbReference type="Pfam" id="PF00196">
    <property type="entry name" value="GerE"/>
    <property type="match status" value="1"/>
</dbReference>
<comment type="caution">
    <text evidence="4">The sequence shown here is derived from an EMBL/GenBank/DDBJ whole genome shotgun (WGS) entry which is preliminary data.</text>
</comment>
<evidence type="ECO:0000313" key="4">
    <source>
        <dbReference type="EMBL" id="PSL36442.1"/>
    </source>
</evidence>
<dbReference type="InterPro" id="IPR016032">
    <property type="entry name" value="Sig_transdc_resp-reg_C-effctor"/>
</dbReference>
<keyword evidence="2" id="KW-0067">ATP-binding</keyword>
<dbReference type="Proteomes" id="UP000268291">
    <property type="component" value="Unassembled WGS sequence"/>
</dbReference>
<dbReference type="Pfam" id="PF13191">
    <property type="entry name" value="AAA_16"/>
    <property type="match status" value="1"/>
</dbReference>
<reference evidence="4 6" key="1">
    <citation type="submission" date="2018-03" db="EMBL/GenBank/DDBJ databases">
        <title>Genomic Encyclopedia of Archaeal and Bacterial Type Strains, Phase II (KMG-II): from individual species to whole genera.</title>
        <authorList>
            <person name="Goeker M."/>
        </authorList>
    </citation>
    <scope>NUCLEOTIDE SEQUENCE [LARGE SCALE GENOMIC DNA]</scope>
    <source>
        <strain evidence="4 6">DSM 21548</strain>
    </source>
</reference>
<dbReference type="Gene3D" id="1.10.10.10">
    <property type="entry name" value="Winged helix-like DNA-binding domain superfamily/Winged helix DNA-binding domain"/>
    <property type="match status" value="1"/>
</dbReference>
<dbReference type="PANTHER" id="PTHR16305">
    <property type="entry name" value="TESTICULAR SOLUBLE ADENYLYL CYCLASE"/>
    <property type="match status" value="1"/>
</dbReference>
<dbReference type="PANTHER" id="PTHR16305:SF35">
    <property type="entry name" value="TRANSCRIPTIONAL ACTIVATOR DOMAIN"/>
    <property type="match status" value="1"/>
</dbReference>
<keyword evidence="7" id="KW-1185">Reference proteome</keyword>
<dbReference type="GO" id="GO:0005737">
    <property type="term" value="C:cytoplasm"/>
    <property type="evidence" value="ECO:0007669"/>
    <property type="project" value="TreeGrafter"/>
</dbReference>